<proteinExistence type="predicted"/>
<sequence length="243" mass="28619">MVEYGDSVILFEIRRIIMRRILYFFLPIALAMGSSALAVERAPRISDREIVERLTRLEEGQRSMQQRTEQRFSTVEQRLSSMEKRMDERFEAMNKKMDERFSAMQKQLDDRFSAMQKQLDDRFSAMQKQLDDRFSFMQKQMDLMRRQMENHMMIQWNLILALIVAILGLVGFVVWDRATALKPLERRFTRIADEIEKDLGMDSPEDSKLTRLVNALRALAPEDGKLSDALKRFSLLEDAPRKA</sequence>
<evidence type="ECO:0000256" key="1">
    <source>
        <dbReference type="SAM" id="Phobius"/>
    </source>
</evidence>
<organism evidence="2">
    <name type="scientific">Candidatus Kentrum sp. TC</name>
    <dbReference type="NCBI Taxonomy" id="2126339"/>
    <lineage>
        <taxon>Bacteria</taxon>
        <taxon>Pseudomonadati</taxon>
        <taxon>Pseudomonadota</taxon>
        <taxon>Gammaproteobacteria</taxon>
        <taxon>Candidatus Kentrum</taxon>
    </lineage>
</organism>
<accession>A0A450Z5L8</accession>
<name>A0A450Z5L8_9GAMM</name>
<protein>
    <submittedName>
        <fullName evidence="2">Uncharacterized protein</fullName>
    </submittedName>
</protein>
<keyword evidence="1" id="KW-0812">Transmembrane</keyword>
<gene>
    <name evidence="2" type="ORF">BECKTC1821D_GA0114238_10679</name>
</gene>
<keyword evidence="1" id="KW-0472">Membrane</keyword>
<feature type="transmembrane region" description="Helical" evidence="1">
    <location>
        <begin position="154"/>
        <end position="175"/>
    </location>
</feature>
<keyword evidence="1" id="KW-1133">Transmembrane helix</keyword>
<feature type="transmembrane region" description="Helical" evidence="1">
    <location>
        <begin position="20"/>
        <end position="39"/>
    </location>
</feature>
<evidence type="ECO:0000313" key="2">
    <source>
        <dbReference type="EMBL" id="VFK49069.1"/>
    </source>
</evidence>
<dbReference type="EMBL" id="CAADFS010000067">
    <property type="protein sequence ID" value="VFK49069.1"/>
    <property type="molecule type" value="Genomic_DNA"/>
</dbReference>
<dbReference type="AlphaFoldDB" id="A0A450Z5L8"/>
<dbReference type="Gene3D" id="1.20.120.20">
    <property type="entry name" value="Apolipoprotein"/>
    <property type="match status" value="1"/>
</dbReference>
<reference evidence="2" key="1">
    <citation type="submission" date="2019-02" db="EMBL/GenBank/DDBJ databases">
        <authorList>
            <person name="Gruber-Vodicka R. H."/>
            <person name="Seah K. B. B."/>
        </authorList>
    </citation>
    <scope>NUCLEOTIDE SEQUENCE</scope>
    <source>
        <strain evidence="2">BECK_BZ123</strain>
    </source>
</reference>